<proteinExistence type="predicted"/>
<dbReference type="Proteomes" id="UP001138997">
    <property type="component" value="Unassembled WGS sequence"/>
</dbReference>
<sequence>MHANLYNFELIKIEHDEALRLAADERWATIVRRANRRTRRALWTKVIPALRAVTG</sequence>
<keyword evidence="2" id="KW-1185">Reference proteome</keyword>
<organism evidence="1 2">
    <name type="scientific">Kineosporia babensis</name>
    <dbReference type="NCBI Taxonomy" id="499548"/>
    <lineage>
        <taxon>Bacteria</taxon>
        <taxon>Bacillati</taxon>
        <taxon>Actinomycetota</taxon>
        <taxon>Actinomycetes</taxon>
        <taxon>Kineosporiales</taxon>
        <taxon>Kineosporiaceae</taxon>
        <taxon>Kineosporia</taxon>
    </lineage>
</organism>
<evidence type="ECO:0000313" key="2">
    <source>
        <dbReference type="Proteomes" id="UP001138997"/>
    </source>
</evidence>
<evidence type="ECO:0000313" key="1">
    <source>
        <dbReference type="EMBL" id="MCD5313637.1"/>
    </source>
</evidence>
<comment type="caution">
    <text evidence="1">The sequence shown here is derived from an EMBL/GenBank/DDBJ whole genome shotgun (WGS) entry which is preliminary data.</text>
</comment>
<gene>
    <name evidence="1" type="ORF">LR394_22255</name>
</gene>
<dbReference type="AlphaFoldDB" id="A0A9X1NEG9"/>
<protein>
    <submittedName>
        <fullName evidence="1">Uncharacterized protein</fullName>
    </submittedName>
</protein>
<reference evidence="1" key="1">
    <citation type="submission" date="2021-11" db="EMBL/GenBank/DDBJ databases">
        <title>Streptomyces corallinus and Kineosporia corallina sp. nov., two new coral-derived marine actinobacteria.</title>
        <authorList>
            <person name="Buangrab K."/>
            <person name="Sutthacheep M."/>
            <person name="Yeemin T."/>
            <person name="Harunari E."/>
            <person name="Igarashi Y."/>
            <person name="Sripreechasak P."/>
            <person name="Kanchanasin P."/>
            <person name="Tanasupawat S."/>
            <person name="Phongsopitanun W."/>
        </authorList>
    </citation>
    <scope>NUCLEOTIDE SEQUENCE</scope>
    <source>
        <strain evidence="1">JCM 31032</strain>
    </source>
</reference>
<name>A0A9X1NEG9_9ACTN</name>
<dbReference type="EMBL" id="JAJOMB010000012">
    <property type="protein sequence ID" value="MCD5313637.1"/>
    <property type="molecule type" value="Genomic_DNA"/>
</dbReference>
<dbReference type="RefSeq" id="WP_231445018.1">
    <property type="nucleotide sequence ID" value="NZ_JAJOMB010000012.1"/>
</dbReference>
<accession>A0A9X1NEG9</accession>